<comment type="pathway">
    <text evidence="2 8">Protein modification; protein glycosylation.</text>
</comment>
<feature type="domain" description="OST48 middle" evidence="10">
    <location>
        <begin position="301"/>
        <end position="445"/>
    </location>
</feature>
<sequence length="458" mass="51033">MRSLLSLVVFFFAALVSAVSTSGNRLLVVLDNVTDKEAYTTFFRDLTERGYDITFETPKSEGLSLFKHGARTYDQLVFLPTKLKALGPNMSAQSIVDFINAGGNILMTMSSTHKVPITLVSVLDQLDIAVPAERNAKVVDHFTYDVVSAAETHDTLVLDAPHNVRLGMKDYFEIPGAMLSVPHAIGHTLGAGPLLTPILRAPPTAYSYNPKEQADTVEPNDLFAAGKQLALVSVFQARNSARVTVIGSAEMLQDKAFDTKVTRKGGKPLFPANKDFIKNLAGWTFKELGVLRVNKIEHHLKGDNETNPELYRIKNDVTYSISISEYAWNDWIPFKLPEGDHLQLEFSMLSPFHRLPLKPIHVGEHETVYGTEFVLPDQHGIFNFMVNYKRPFLTNVEEKRTVSVRHMAHDEYPRSYVINGAWPGLTSISATVIGFLSFCIVWMYSQPVKSTAAGKKTQ</sequence>
<gene>
    <name evidence="11" type="ORF">F53441_2125</name>
</gene>
<dbReference type="GO" id="GO:0016740">
    <property type="term" value="F:transferase activity"/>
    <property type="evidence" value="ECO:0007669"/>
    <property type="project" value="UniProtKB-KW"/>
</dbReference>
<evidence type="ECO:0000259" key="9">
    <source>
        <dbReference type="Pfam" id="PF03345"/>
    </source>
</evidence>
<dbReference type="OrthoDB" id="29105at2759"/>
<feature type="transmembrane region" description="Helical" evidence="8">
    <location>
        <begin position="421"/>
        <end position="445"/>
    </location>
</feature>
<evidence type="ECO:0000313" key="12">
    <source>
        <dbReference type="Proteomes" id="UP000605986"/>
    </source>
</evidence>
<evidence type="ECO:0000256" key="2">
    <source>
        <dbReference type="ARBA" id="ARBA00004922"/>
    </source>
</evidence>
<evidence type="ECO:0000259" key="10">
    <source>
        <dbReference type="Pfam" id="PF23358"/>
    </source>
</evidence>
<dbReference type="PANTHER" id="PTHR10830:SF0">
    <property type="entry name" value="DOLICHYL-DIPHOSPHOOLIGOSACCHARIDE--PROTEIN GLYCOSYLTRANSFERASE 48 KDA SUBUNIT"/>
    <property type="match status" value="1"/>
</dbReference>
<dbReference type="AlphaFoldDB" id="A0A8H4KS42"/>
<comment type="subunit">
    <text evidence="8">Component of the oligosaccharyltransferase (OST) complex.</text>
</comment>
<feature type="domain" description="OST48 N-terminal" evidence="9">
    <location>
        <begin position="25"/>
        <end position="284"/>
    </location>
</feature>
<comment type="subcellular location">
    <subcellularLocation>
        <location evidence="8">Endoplasmic reticulum membrane</location>
        <topology evidence="8">Single-pass type I membrane protein</topology>
    </subcellularLocation>
    <subcellularLocation>
        <location evidence="1">Membrane</location>
        <topology evidence="1">Single-pass type I membrane protein</topology>
    </subcellularLocation>
</comment>
<evidence type="ECO:0000256" key="3">
    <source>
        <dbReference type="ARBA" id="ARBA00008743"/>
    </source>
</evidence>
<keyword evidence="12" id="KW-1185">Reference proteome</keyword>
<dbReference type="UniPathway" id="UPA00378"/>
<dbReference type="PANTHER" id="PTHR10830">
    <property type="entry name" value="DOLICHYL-DIPHOSPHOOLIGOSACCHARIDE--PROTEIN GLYCOSYLTRANSFERASE 48 KDA SUBUNIT"/>
    <property type="match status" value="1"/>
</dbReference>
<name>A0A8H4KS42_9HYPO</name>
<comment type="function">
    <text evidence="8">Subunit of the oligosaccharyl transferase (OST) complex that catalyzes the initial transfer of a defined glycan (Glc(3)Man(9)GlcNAc(2) in eukaryotes) from the lipid carrier dolichol-pyrophosphate to an asparagine residue within an Asn-X-Ser/Thr consensus motif in nascent polypeptide chains, the first step in protein N-glycosylation. N-glycosylation occurs cotranslationally and the complex associates with the Sec61 complex at the channel-forming translocon complex that mediates protein translocation across the endoplasmic reticulum (ER).</text>
</comment>
<feature type="signal peptide" evidence="8">
    <location>
        <begin position="1"/>
        <end position="18"/>
    </location>
</feature>
<keyword evidence="6 8" id="KW-1133">Transmembrane helix</keyword>
<dbReference type="GO" id="GO:0008250">
    <property type="term" value="C:oligosaccharyltransferase complex"/>
    <property type="evidence" value="ECO:0007669"/>
    <property type="project" value="TreeGrafter"/>
</dbReference>
<keyword evidence="8" id="KW-0732">Signal</keyword>
<organism evidence="11 12">
    <name type="scientific">Fusarium austroafricanum</name>
    <dbReference type="NCBI Taxonomy" id="2364996"/>
    <lineage>
        <taxon>Eukaryota</taxon>
        <taxon>Fungi</taxon>
        <taxon>Dikarya</taxon>
        <taxon>Ascomycota</taxon>
        <taxon>Pezizomycotina</taxon>
        <taxon>Sordariomycetes</taxon>
        <taxon>Hypocreomycetidae</taxon>
        <taxon>Hypocreales</taxon>
        <taxon>Nectriaceae</taxon>
        <taxon>Fusarium</taxon>
        <taxon>Fusarium concolor species complex</taxon>
    </lineage>
</organism>
<evidence type="ECO:0000256" key="1">
    <source>
        <dbReference type="ARBA" id="ARBA00004479"/>
    </source>
</evidence>
<feature type="chain" id="PRO_5034251745" description="Dolichyl-diphosphooligosaccharide--protein glycosyltransferase subunit WBP1" evidence="8">
    <location>
        <begin position="19"/>
        <end position="458"/>
    </location>
</feature>
<comment type="similarity">
    <text evidence="3 8">Belongs to the DDOST 48 kDa subunit family.</text>
</comment>
<keyword evidence="11" id="KW-0808">Transferase</keyword>
<dbReference type="Proteomes" id="UP000605986">
    <property type="component" value="Unassembled WGS sequence"/>
</dbReference>
<dbReference type="EMBL" id="JAADJG010000087">
    <property type="protein sequence ID" value="KAF4455601.1"/>
    <property type="molecule type" value="Genomic_DNA"/>
</dbReference>
<comment type="caution">
    <text evidence="11">The sequence shown here is derived from an EMBL/GenBank/DDBJ whole genome shotgun (WGS) entry which is preliminary data.</text>
</comment>
<dbReference type="Pfam" id="PF03345">
    <property type="entry name" value="OST48_N"/>
    <property type="match status" value="1"/>
</dbReference>
<evidence type="ECO:0000256" key="6">
    <source>
        <dbReference type="ARBA" id="ARBA00022989"/>
    </source>
</evidence>
<dbReference type="InterPro" id="IPR055457">
    <property type="entry name" value="OST48_N"/>
</dbReference>
<evidence type="ECO:0000256" key="5">
    <source>
        <dbReference type="ARBA" id="ARBA00022824"/>
    </source>
</evidence>
<dbReference type="InterPro" id="IPR005013">
    <property type="entry name" value="DDOST_48_kDa_subunit"/>
</dbReference>
<dbReference type="InterPro" id="IPR055459">
    <property type="entry name" value="OST48_MD"/>
</dbReference>
<evidence type="ECO:0000256" key="7">
    <source>
        <dbReference type="ARBA" id="ARBA00023136"/>
    </source>
</evidence>
<keyword evidence="4 8" id="KW-0812">Transmembrane</keyword>
<dbReference type="GO" id="GO:0018279">
    <property type="term" value="P:protein N-linked glycosylation via asparagine"/>
    <property type="evidence" value="ECO:0007669"/>
    <property type="project" value="UniProtKB-UniRule"/>
</dbReference>
<accession>A0A8H4KS42</accession>
<proteinExistence type="inferred from homology"/>
<evidence type="ECO:0000313" key="11">
    <source>
        <dbReference type="EMBL" id="KAF4455601.1"/>
    </source>
</evidence>
<evidence type="ECO:0000256" key="4">
    <source>
        <dbReference type="ARBA" id="ARBA00022692"/>
    </source>
</evidence>
<keyword evidence="5 8" id="KW-0256">Endoplasmic reticulum</keyword>
<protein>
    <recommendedName>
        <fullName evidence="8">Dolichyl-diphosphooligosaccharide--protein glycosyltransferase subunit WBP1</fullName>
        <shortName evidence="8">Oligosaccharyl transferase subunit WBP1</shortName>
    </recommendedName>
</protein>
<evidence type="ECO:0000256" key="8">
    <source>
        <dbReference type="RuleBase" id="RU361142"/>
    </source>
</evidence>
<reference evidence="11" key="1">
    <citation type="submission" date="2020-01" db="EMBL/GenBank/DDBJ databases">
        <title>Identification and distribution of gene clusters putatively required for synthesis of sphingolipid metabolism inhibitors in phylogenetically diverse species of the filamentous fungus Fusarium.</title>
        <authorList>
            <person name="Kim H.-S."/>
            <person name="Busman M."/>
            <person name="Brown D.W."/>
            <person name="Divon H."/>
            <person name="Uhlig S."/>
            <person name="Proctor R.H."/>
        </authorList>
    </citation>
    <scope>NUCLEOTIDE SEQUENCE</scope>
    <source>
        <strain evidence="11">NRRL 53441</strain>
    </source>
</reference>
<keyword evidence="7 8" id="KW-0472">Membrane</keyword>
<dbReference type="Pfam" id="PF23358">
    <property type="entry name" value="OST48_MD"/>
    <property type="match status" value="1"/>
</dbReference>